<evidence type="ECO:0000313" key="3">
    <source>
        <dbReference type="Proteomes" id="UP000613580"/>
    </source>
</evidence>
<accession>A0A8H6W755</accession>
<dbReference type="OrthoDB" id="2344312at2759"/>
<feature type="domain" description="SigF-like NTF2-like" evidence="1">
    <location>
        <begin position="1"/>
        <end position="170"/>
    </location>
</feature>
<dbReference type="AlphaFoldDB" id="A0A8H6W755"/>
<protein>
    <recommendedName>
        <fullName evidence="1">SigF-like NTF2-like domain-containing protein</fullName>
    </recommendedName>
</protein>
<evidence type="ECO:0000313" key="2">
    <source>
        <dbReference type="EMBL" id="KAF7305401.1"/>
    </source>
</evidence>
<proteinExistence type="predicted"/>
<dbReference type="PANTHER" id="PTHR35393:SF1">
    <property type="entry name" value="SNOAL-LIKE DOMAIN-CONTAINING PROTEIN"/>
    <property type="match status" value="1"/>
</dbReference>
<sequence length="192" mass="21232">MENPAAEISAVVSLLCAAAAPEIQRSAFNRYMTPDAGFHHPICSVAPGPGSREKVLGIYQWYRILSPHIDITVNNVVYDETNHILLLDVVQLFHIRLSPFKPAPARLLVRLTLREGPDGLQYIALQEDFYHTDDFMSLLLPPLTPLVRLALSMTGAASDVFAKCGQVLGFWASDAGAHHGERLYPDEDPKTQ</sequence>
<comment type="caution">
    <text evidence="2">The sequence shown here is derived from an EMBL/GenBank/DDBJ whole genome shotgun (WGS) entry which is preliminary data.</text>
</comment>
<organism evidence="2 3">
    <name type="scientific">Mycena chlorophos</name>
    <name type="common">Agaric fungus</name>
    <name type="synonym">Agaricus chlorophos</name>
    <dbReference type="NCBI Taxonomy" id="658473"/>
    <lineage>
        <taxon>Eukaryota</taxon>
        <taxon>Fungi</taxon>
        <taxon>Dikarya</taxon>
        <taxon>Basidiomycota</taxon>
        <taxon>Agaricomycotina</taxon>
        <taxon>Agaricomycetes</taxon>
        <taxon>Agaricomycetidae</taxon>
        <taxon>Agaricales</taxon>
        <taxon>Marasmiineae</taxon>
        <taxon>Mycenaceae</taxon>
        <taxon>Mycena</taxon>
    </lineage>
</organism>
<dbReference type="InterPro" id="IPR057514">
    <property type="entry name" value="NTF2_SigF"/>
</dbReference>
<evidence type="ECO:0000259" key="1">
    <source>
        <dbReference type="Pfam" id="PF24840"/>
    </source>
</evidence>
<dbReference type="Pfam" id="PF24840">
    <property type="entry name" value="NTF2_SigF"/>
    <property type="match status" value="1"/>
</dbReference>
<dbReference type="Proteomes" id="UP000613580">
    <property type="component" value="Unassembled WGS sequence"/>
</dbReference>
<name>A0A8H6W755_MYCCL</name>
<reference evidence="2" key="1">
    <citation type="submission" date="2020-05" db="EMBL/GenBank/DDBJ databases">
        <title>Mycena genomes resolve the evolution of fungal bioluminescence.</title>
        <authorList>
            <person name="Tsai I.J."/>
        </authorList>
    </citation>
    <scope>NUCLEOTIDE SEQUENCE</scope>
    <source>
        <strain evidence="2">110903Hualien_Pintung</strain>
    </source>
</reference>
<dbReference type="EMBL" id="JACAZE010000010">
    <property type="protein sequence ID" value="KAF7305401.1"/>
    <property type="molecule type" value="Genomic_DNA"/>
</dbReference>
<gene>
    <name evidence="2" type="ORF">HMN09_00792500</name>
</gene>
<dbReference type="PANTHER" id="PTHR35393">
    <property type="entry name" value="CHROMOSOME 1, WHOLE GENOME SHOTGUN SEQUENCE"/>
    <property type="match status" value="1"/>
</dbReference>
<keyword evidence="3" id="KW-1185">Reference proteome</keyword>